<dbReference type="EMBL" id="GL732640">
    <property type="protein sequence ID" value="EFX69185.1"/>
    <property type="molecule type" value="Genomic_DNA"/>
</dbReference>
<dbReference type="OrthoDB" id="10373439at2759"/>
<dbReference type="Proteomes" id="UP000000305">
    <property type="component" value="Unassembled WGS sequence"/>
</dbReference>
<accession>E9HG98</accession>
<sequence length="120" mass="13589">MDAKAAFYGLEKLLRTGITYSAMNCNVPLEREQQNRGNGKFIRTTTLRNPKQRALDVLSALRKEDLAVLEELKRPPDYVGSDCDDKLATAVTAGFLLLVIEEREICVECREGLRHTDFQD</sequence>
<gene>
    <name evidence="1" type="ORF">DAPPUDRAFT_329324</name>
</gene>
<dbReference type="KEGG" id="dpx:DAPPUDRAFT_329324"/>
<protein>
    <submittedName>
        <fullName evidence="1">Uncharacterized protein</fullName>
    </submittedName>
</protein>
<organism evidence="1 2">
    <name type="scientific">Daphnia pulex</name>
    <name type="common">Water flea</name>
    <dbReference type="NCBI Taxonomy" id="6669"/>
    <lineage>
        <taxon>Eukaryota</taxon>
        <taxon>Metazoa</taxon>
        <taxon>Ecdysozoa</taxon>
        <taxon>Arthropoda</taxon>
        <taxon>Crustacea</taxon>
        <taxon>Branchiopoda</taxon>
        <taxon>Diplostraca</taxon>
        <taxon>Cladocera</taxon>
        <taxon>Anomopoda</taxon>
        <taxon>Daphniidae</taxon>
        <taxon>Daphnia</taxon>
    </lineage>
</organism>
<dbReference type="PhylomeDB" id="E9HG98"/>
<dbReference type="AlphaFoldDB" id="E9HG98"/>
<reference evidence="1 2" key="1">
    <citation type="journal article" date="2011" name="Science">
        <title>The ecoresponsive genome of Daphnia pulex.</title>
        <authorList>
            <person name="Colbourne J.K."/>
            <person name="Pfrender M.E."/>
            <person name="Gilbert D."/>
            <person name="Thomas W.K."/>
            <person name="Tucker A."/>
            <person name="Oakley T.H."/>
            <person name="Tokishita S."/>
            <person name="Aerts A."/>
            <person name="Arnold G.J."/>
            <person name="Basu M.K."/>
            <person name="Bauer D.J."/>
            <person name="Caceres C.E."/>
            <person name="Carmel L."/>
            <person name="Casola C."/>
            <person name="Choi J.H."/>
            <person name="Detter J.C."/>
            <person name="Dong Q."/>
            <person name="Dusheyko S."/>
            <person name="Eads B.D."/>
            <person name="Frohlich T."/>
            <person name="Geiler-Samerotte K.A."/>
            <person name="Gerlach D."/>
            <person name="Hatcher P."/>
            <person name="Jogdeo S."/>
            <person name="Krijgsveld J."/>
            <person name="Kriventseva E.V."/>
            <person name="Kultz D."/>
            <person name="Laforsch C."/>
            <person name="Lindquist E."/>
            <person name="Lopez J."/>
            <person name="Manak J.R."/>
            <person name="Muller J."/>
            <person name="Pangilinan J."/>
            <person name="Patwardhan R.P."/>
            <person name="Pitluck S."/>
            <person name="Pritham E.J."/>
            <person name="Rechtsteiner A."/>
            <person name="Rho M."/>
            <person name="Rogozin I.B."/>
            <person name="Sakarya O."/>
            <person name="Salamov A."/>
            <person name="Schaack S."/>
            <person name="Shapiro H."/>
            <person name="Shiga Y."/>
            <person name="Skalitzky C."/>
            <person name="Smith Z."/>
            <person name="Souvorov A."/>
            <person name="Sung W."/>
            <person name="Tang Z."/>
            <person name="Tsuchiya D."/>
            <person name="Tu H."/>
            <person name="Vos H."/>
            <person name="Wang M."/>
            <person name="Wolf Y.I."/>
            <person name="Yamagata H."/>
            <person name="Yamada T."/>
            <person name="Ye Y."/>
            <person name="Shaw J.R."/>
            <person name="Andrews J."/>
            <person name="Crease T.J."/>
            <person name="Tang H."/>
            <person name="Lucas S.M."/>
            <person name="Robertson H.M."/>
            <person name="Bork P."/>
            <person name="Koonin E.V."/>
            <person name="Zdobnov E.M."/>
            <person name="Grigoriev I.V."/>
            <person name="Lynch M."/>
            <person name="Boore J.L."/>
        </authorList>
    </citation>
    <scope>NUCLEOTIDE SEQUENCE [LARGE SCALE GENOMIC DNA]</scope>
</reference>
<keyword evidence="2" id="KW-1185">Reference proteome</keyword>
<evidence type="ECO:0000313" key="2">
    <source>
        <dbReference type="Proteomes" id="UP000000305"/>
    </source>
</evidence>
<dbReference type="InParanoid" id="E9HG98"/>
<dbReference type="HOGENOM" id="CLU_2051935_0_0_1"/>
<name>E9HG98_DAPPU</name>
<evidence type="ECO:0000313" key="1">
    <source>
        <dbReference type="EMBL" id="EFX69185.1"/>
    </source>
</evidence>
<proteinExistence type="predicted"/>